<gene>
    <name evidence="1" type="ORF">CCMP2556_LOCUS47595</name>
</gene>
<sequence length="54" mass="5908">MFSMTPILMRRYSVHSELGVGLVASSFALGRFCRSERWAKMGENDSAALGKPGT</sequence>
<protein>
    <submittedName>
        <fullName evidence="1">Uncharacterized protein</fullName>
    </submittedName>
</protein>
<keyword evidence="2" id="KW-1185">Reference proteome</keyword>
<organism evidence="1 2">
    <name type="scientific">Durusdinium trenchii</name>
    <dbReference type="NCBI Taxonomy" id="1381693"/>
    <lineage>
        <taxon>Eukaryota</taxon>
        <taxon>Sar</taxon>
        <taxon>Alveolata</taxon>
        <taxon>Dinophyceae</taxon>
        <taxon>Suessiales</taxon>
        <taxon>Symbiodiniaceae</taxon>
        <taxon>Durusdinium</taxon>
    </lineage>
</organism>
<comment type="caution">
    <text evidence="1">The sequence shown here is derived from an EMBL/GenBank/DDBJ whole genome shotgun (WGS) entry which is preliminary data.</text>
</comment>
<proteinExistence type="predicted"/>
<reference evidence="1 2" key="1">
    <citation type="submission" date="2024-02" db="EMBL/GenBank/DDBJ databases">
        <authorList>
            <person name="Chen Y."/>
            <person name="Shah S."/>
            <person name="Dougan E. K."/>
            <person name="Thang M."/>
            <person name="Chan C."/>
        </authorList>
    </citation>
    <scope>NUCLEOTIDE SEQUENCE [LARGE SCALE GENOMIC DNA]</scope>
</reference>
<evidence type="ECO:0000313" key="1">
    <source>
        <dbReference type="EMBL" id="CAK9100854.1"/>
    </source>
</evidence>
<accession>A0ABP0RKP9</accession>
<name>A0ABP0RKP9_9DINO</name>
<dbReference type="EMBL" id="CAXAMN010026139">
    <property type="protein sequence ID" value="CAK9100854.1"/>
    <property type="molecule type" value="Genomic_DNA"/>
</dbReference>
<dbReference type="Proteomes" id="UP001642484">
    <property type="component" value="Unassembled WGS sequence"/>
</dbReference>
<evidence type="ECO:0000313" key="2">
    <source>
        <dbReference type="Proteomes" id="UP001642484"/>
    </source>
</evidence>